<proteinExistence type="predicted"/>
<organism evidence="1 2">
    <name type="scientific">Gluconobacter oxydans NBRC 3293</name>
    <dbReference type="NCBI Taxonomy" id="1315969"/>
    <lineage>
        <taxon>Bacteria</taxon>
        <taxon>Pseudomonadati</taxon>
        <taxon>Pseudomonadota</taxon>
        <taxon>Alphaproteobacteria</taxon>
        <taxon>Acetobacterales</taxon>
        <taxon>Acetobacteraceae</taxon>
        <taxon>Gluconobacter</taxon>
    </lineage>
</organism>
<dbReference type="EMBL" id="BARJ01000006">
    <property type="protein sequence ID" value="GEM16671.1"/>
    <property type="molecule type" value="Genomic_DNA"/>
</dbReference>
<name>A0A829WVB8_GLUOY</name>
<dbReference type="Proteomes" id="UP000484858">
    <property type="component" value="Unassembled WGS sequence"/>
</dbReference>
<evidence type="ECO:0000313" key="2">
    <source>
        <dbReference type="Proteomes" id="UP000484858"/>
    </source>
</evidence>
<reference evidence="1 2" key="1">
    <citation type="submission" date="2013-04" db="EMBL/GenBank/DDBJ databases">
        <title>Gluconobacter oxydans NBRC 3293 whole genome sequence.</title>
        <authorList>
            <person name="Matsutani M."/>
            <person name="Yakushi T."/>
            <person name="Matsushita K."/>
        </authorList>
    </citation>
    <scope>NUCLEOTIDE SEQUENCE [LARGE SCALE GENOMIC DNA]</scope>
    <source>
        <strain evidence="1 2">NBRC 3293</strain>
    </source>
</reference>
<dbReference type="AlphaFoldDB" id="A0A829WVB8"/>
<gene>
    <name evidence="1" type="ORF">NBRC3293_1168</name>
</gene>
<sequence length="38" mass="4356">MAAANFPHCSHNPAQRTGIFNRISQRNHGEEFHITAFF</sequence>
<protein>
    <submittedName>
        <fullName evidence="1">Uncharacterized protein</fullName>
    </submittedName>
</protein>
<evidence type="ECO:0000313" key="1">
    <source>
        <dbReference type="EMBL" id="GEM16671.1"/>
    </source>
</evidence>
<comment type="caution">
    <text evidence="1">The sequence shown here is derived from an EMBL/GenBank/DDBJ whole genome shotgun (WGS) entry which is preliminary data.</text>
</comment>
<accession>A0A829WVB8</accession>